<dbReference type="Gene3D" id="1.10.287.130">
    <property type="match status" value="1"/>
</dbReference>
<dbReference type="FunFam" id="1.10.287.130:FF:000101">
    <property type="entry name" value="Sensor histidine kinase"/>
    <property type="match status" value="1"/>
</dbReference>
<dbReference type="InterPro" id="IPR036097">
    <property type="entry name" value="HisK_dim/P_sf"/>
</dbReference>
<evidence type="ECO:0000259" key="9">
    <source>
        <dbReference type="PROSITE" id="PS50112"/>
    </source>
</evidence>
<evidence type="ECO:0000259" key="10">
    <source>
        <dbReference type="PROSITE" id="PS50113"/>
    </source>
</evidence>
<keyword evidence="5" id="KW-0418">Kinase</keyword>
<dbReference type="Gene3D" id="3.30.450.20">
    <property type="entry name" value="PAS domain"/>
    <property type="match status" value="3"/>
</dbReference>
<dbReference type="InterPro" id="IPR003594">
    <property type="entry name" value="HATPase_dom"/>
</dbReference>
<dbReference type="SMART" id="SM00387">
    <property type="entry name" value="HATPase_c"/>
    <property type="match status" value="1"/>
</dbReference>
<keyword evidence="4" id="KW-0808">Transferase</keyword>
<dbReference type="Pfam" id="PF08447">
    <property type="entry name" value="PAS_3"/>
    <property type="match status" value="1"/>
</dbReference>
<dbReference type="InterPro" id="IPR013655">
    <property type="entry name" value="PAS_fold_3"/>
</dbReference>
<keyword evidence="7" id="KW-0812">Transmembrane</keyword>
<dbReference type="SMART" id="SM00091">
    <property type="entry name" value="PAS"/>
    <property type="match status" value="3"/>
</dbReference>
<dbReference type="GO" id="GO:0030295">
    <property type="term" value="F:protein kinase activator activity"/>
    <property type="evidence" value="ECO:0007669"/>
    <property type="project" value="TreeGrafter"/>
</dbReference>
<feature type="domain" description="Histidine kinase" evidence="8">
    <location>
        <begin position="630"/>
        <end position="840"/>
    </location>
</feature>
<dbReference type="InterPro" id="IPR003661">
    <property type="entry name" value="HisK_dim/P_dom"/>
</dbReference>
<evidence type="ECO:0000256" key="3">
    <source>
        <dbReference type="ARBA" id="ARBA00022553"/>
    </source>
</evidence>
<dbReference type="PANTHER" id="PTHR42878">
    <property type="entry name" value="TWO-COMPONENT HISTIDINE KINASE"/>
    <property type="match status" value="1"/>
</dbReference>
<dbReference type="Pfam" id="PF00512">
    <property type="entry name" value="HisKA"/>
    <property type="match status" value="1"/>
</dbReference>
<dbReference type="PROSITE" id="PS50112">
    <property type="entry name" value="PAS"/>
    <property type="match status" value="2"/>
</dbReference>
<dbReference type="EC" id="2.7.13.3" evidence="2"/>
<dbReference type="EMBL" id="UOFY01000005">
    <property type="protein sequence ID" value="VAX06047.1"/>
    <property type="molecule type" value="Genomic_DNA"/>
</dbReference>
<dbReference type="PRINTS" id="PR00344">
    <property type="entry name" value="BCTRLSENSOR"/>
</dbReference>
<dbReference type="SUPFAM" id="SSF55874">
    <property type="entry name" value="ATPase domain of HSP90 chaperone/DNA topoisomerase II/histidine kinase"/>
    <property type="match status" value="1"/>
</dbReference>
<dbReference type="SUPFAM" id="SSF55785">
    <property type="entry name" value="PYP-like sensor domain (PAS domain)"/>
    <property type="match status" value="3"/>
</dbReference>
<dbReference type="FunFam" id="3.30.565.10:FF:000006">
    <property type="entry name" value="Sensor histidine kinase WalK"/>
    <property type="match status" value="1"/>
</dbReference>
<dbReference type="InterPro" id="IPR001610">
    <property type="entry name" value="PAC"/>
</dbReference>
<dbReference type="PROSITE" id="PS50109">
    <property type="entry name" value="HIS_KIN"/>
    <property type="match status" value="1"/>
</dbReference>
<dbReference type="InterPro" id="IPR004358">
    <property type="entry name" value="Sig_transdc_His_kin-like_C"/>
</dbReference>
<dbReference type="Pfam" id="PF02518">
    <property type="entry name" value="HATPase_c"/>
    <property type="match status" value="1"/>
</dbReference>
<dbReference type="Gene3D" id="3.30.565.10">
    <property type="entry name" value="Histidine kinase-like ATPase, C-terminal domain"/>
    <property type="match status" value="1"/>
</dbReference>
<dbReference type="GO" id="GO:0016020">
    <property type="term" value="C:membrane"/>
    <property type="evidence" value="ECO:0007669"/>
    <property type="project" value="UniProtKB-SubCell"/>
</dbReference>
<organism evidence="11">
    <name type="scientific">hydrothermal vent metagenome</name>
    <dbReference type="NCBI Taxonomy" id="652676"/>
    <lineage>
        <taxon>unclassified sequences</taxon>
        <taxon>metagenomes</taxon>
        <taxon>ecological metagenomes</taxon>
    </lineage>
</organism>
<feature type="domain" description="PAC" evidence="10">
    <location>
        <begin position="295"/>
        <end position="347"/>
    </location>
</feature>
<keyword evidence="6 7" id="KW-0472">Membrane</keyword>
<evidence type="ECO:0000256" key="6">
    <source>
        <dbReference type="ARBA" id="ARBA00023136"/>
    </source>
</evidence>
<evidence type="ECO:0000256" key="2">
    <source>
        <dbReference type="ARBA" id="ARBA00012438"/>
    </source>
</evidence>
<dbReference type="FunFam" id="3.30.450.20:FF:000088">
    <property type="entry name" value="Sensory transduction histidine kinase"/>
    <property type="match status" value="1"/>
</dbReference>
<gene>
    <name evidence="11" type="ORF">MNBD_GAMMA25-2584</name>
</gene>
<comment type="catalytic activity">
    <reaction evidence="1">
        <text>ATP + protein L-histidine = ADP + protein N-phospho-L-histidine.</text>
        <dbReference type="EC" id="2.7.13.3"/>
    </reaction>
</comment>
<evidence type="ECO:0000256" key="5">
    <source>
        <dbReference type="ARBA" id="ARBA00022777"/>
    </source>
</evidence>
<dbReference type="SMART" id="SM00388">
    <property type="entry name" value="HisKA"/>
    <property type="match status" value="1"/>
</dbReference>
<evidence type="ECO:0000256" key="1">
    <source>
        <dbReference type="ARBA" id="ARBA00000085"/>
    </source>
</evidence>
<dbReference type="NCBIfam" id="TIGR00229">
    <property type="entry name" value="sensory_box"/>
    <property type="match status" value="2"/>
</dbReference>
<dbReference type="InterPro" id="IPR000700">
    <property type="entry name" value="PAS-assoc_C"/>
</dbReference>
<name>A0A3B1BN11_9ZZZZ</name>
<keyword evidence="7" id="KW-1133">Transmembrane helix</keyword>
<dbReference type="AlphaFoldDB" id="A0A3B1BN11"/>
<dbReference type="InterPro" id="IPR005467">
    <property type="entry name" value="His_kinase_dom"/>
</dbReference>
<keyword evidence="3" id="KW-0597">Phosphoprotein</keyword>
<dbReference type="CDD" id="cd00130">
    <property type="entry name" value="PAS"/>
    <property type="match status" value="3"/>
</dbReference>
<feature type="domain" description="PAS" evidence="9">
    <location>
        <begin position="476"/>
        <end position="530"/>
    </location>
</feature>
<evidence type="ECO:0000313" key="11">
    <source>
        <dbReference type="EMBL" id="VAX06047.1"/>
    </source>
</evidence>
<dbReference type="GO" id="GO:0007234">
    <property type="term" value="P:osmosensory signaling via phosphorelay pathway"/>
    <property type="evidence" value="ECO:0007669"/>
    <property type="project" value="TreeGrafter"/>
</dbReference>
<dbReference type="Gene3D" id="2.10.70.100">
    <property type="match status" value="1"/>
</dbReference>
<evidence type="ECO:0000256" key="4">
    <source>
        <dbReference type="ARBA" id="ARBA00022679"/>
    </source>
</evidence>
<dbReference type="PANTHER" id="PTHR42878:SF15">
    <property type="entry name" value="BACTERIOPHYTOCHROME"/>
    <property type="match status" value="1"/>
</dbReference>
<dbReference type="InterPro" id="IPR050351">
    <property type="entry name" value="BphY/WalK/GraS-like"/>
</dbReference>
<accession>A0A3B1BN11</accession>
<dbReference type="InterPro" id="IPR000014">
    <property type="entry name" value="PAS"/>
</dbReference>
<feature type="transmembrane region" description="Helical" evidence="7">
    <location>
        <begin position="174"/>
        <end position="192"/>
    </location>
</feature>
<evidence type="ECO:0000259" key="8">
    <source>
        <dbReference type="PROSITE" id="PS50109"/>
    </source>
</evidence>
<dbReference type="GO" id="GO:0000156">
    <property type="term" value="F:phosphorelay response regulator activity"/>
    <property type="evidence" value="ECO:0007669"/>
    <property type="project" value="TreeGrafter"/>
</dbReference>
<dbReference type="SMART" id="SM00086">
    <property type="entry name" value="PAC"/>
    <property type="match status" value="2"/>
</dbReference>
<evidence type="ECO:0000256" key="7">
    <source>
        <dbReference type="SAM" id="Phobius"/>
    </source>
</evidence>
<sequence length="840" mass="95747">MLQNKNINSRYFLFAALLGILVFIVFIFFNSIPTRIHQGQQGIAAIQLLDAIRHPLLAIEKSDLKTHQASSQTHPDQLSINENIIVARSLIKRYQEASRYNPLLAENVDALAILIRDWIHAKLNHPGNHKSLSSMPQHLAENHLRLLQALTLLAEGEMPTHHDIEQGQIAEHQLQWGGIILVSYLLLLIILFQRFRQREMRLAYQAVKYAQTKLQQRENHLALTLNSIGDAVIATDAQGRVMQINPVAEKLTGWQQNEAHGLPLPEIFRIVNARSREPVDNPVEKVLSSGKVVGLANHTVLIAKDDHEYQIADSGAPIIDEKGEVFGVILVFRDVSKEYQQQETLSKSQFNLAEAQKIAHIGNWELDLVSNTLKWSDEIFRIFEIDPGKFTPTYDRFIDSIHPDDRNMVNQAYSDSLEHKTAYNITHRLLMKDGRIKYVNECCKTDFDDNGQALRSIGVIQDLTKQKKIEHEKFKAASEWKQAMDSINDAIYLIDLDDRVIRANKIFYQLTGLKPEQVIGQDISKIMHPEGEPVPCPVCLARKAREDSLLVLEANHPDNPAGCPIEIMLRVIRNKDGAPISILMRVRDLSQQREIEDKLRQQQDYLEKEVEKRTADLNLINKELESFSYSISHDLRAPLRAINGFSVALKEDYADSLDETANNYLERISAGANRMTTLVDNLLMLSRINRQELKRNPCNLSNIANEIQQQLTEQLPSNNLQWKIQEQLKTSCDENLIHIALENMLSNAVKYSSKNKHAVIEFGCQQQDGKTVFYIRDNGVGFDMQYADKLFSAFQRLHGNEFEGTGIGLATVQRIIHRHGGKIWPEAKVDKGTTFYFTLE</sequence>
<protein>
    <recommendedName>
        <fullName evidence="2">histidine kinase</fullName>
        <ecNumber evidence="2">2.7.13.3</ecNumber>
    </recommendedName>
</protein>
<dbReference type="SUPFAM" id="SSF47384">
    <property type="entry name" value="Homodimeric domain of signal transducing histidine kinase"/>
    <property type="match status" value="1"/>
</dbReference>
<dbReference type="PROSITE" id="PS50113">
    <property type="entry name" value="PAC"/>
    <property type="match status" value="2"/>
</dbReference>
<dbReference type="InterPro" id="IPR035965">
    <property type="entry name" value="PAS-like_dom_sf"/>
</dbReference>
<dbReference type="Pfam" id="PF08448">
    <property type="entry name" value="PAS_4"/>
    <property type="match status" value="2"/>
</dbReference>
<feature type="domain" description="PAS" evidence="9">
    <location>
        <begin position="217"/>
        <end position="290"/>
    </location>
</feature>
<feature type="transmembrane region" description="Helical" evidence="7">
    <location>
        <begin position="12"/>
        <end position="32"/>
    </location>
</feature>
<feature type="domain" description="PAC" evidence="10">
    <location>
        <begin position="423"/>
        <end position="475"/>
    </location>
</feature>
<dbReference type="GO" id="GO:0000155">
    <property type="term" value="F:phosphorelay sensor kinase activity"/>
    <property type="evidence" value="ECO:0007669"/>
    <property type="project" value="InterPro"/>
</dbReference>
<dbReference type="InterPro" id="IPR013656">
    <property type="entry name" value="PAS_4"/>
</dbReference>
<dbReference type="InterPro" id="IPR036890">
    <property type="entry name" value="HATPase_C_sf"/>
</dbReference>
<dbReference type="CDD" id="cd00082">
    <property type="entry name" value="HisKA"/>
    <property type="match status" value="1"/>
</dbReference>
<reference evidence="11" key="1">
    <citation type="submission" date="2018-06" db="EMBL/GenBank/DDBJ databases">
        <authorList>
            <person name="Zhirakovskaya E."/>
        </authorList>
    </citation>
    <scope>NUCLEOTIDE SEQUENCE</scope>
</reference>
<proteinExistence type="predicted"/>